<dbReference type="EMBL" id="AP005811">
    <property type="protein sequence ID" value="BAD23609.1"/>
    <property type="molecule type" value="Genomic_DNA"/>
</dbReference>
<feature type="compositionally biased region" description="Low complexity" evidence="1">
    <location>
        <begin position="67"/>
        <end position="88"/>
    </location>
</feature>
<accession>Q6K2N4</accession>
<reference evidence="3" key="2">
    <citation type="journal article" date="2008" name="Nucleic Acids Res.">
        <title>The rice annotation project database (RAP-DB): 2008 update.</title>
        <authorList>
            <consortium name="The rice annotation project (RAP)"/>
        </authorList>
    </citation>
    <scope>GENOME REANNOTATION</scope>
    <source>
        <strain evidence="3">cv. Nipponbare</strain>
    </source>
</reference>
<reference evidence="3" key="1">
    <citation type="journal article" date="2005" name="Nature">
        <title>The map-based sequence of the rice genome.</title>
        <authorList>
            <consortium name="International rice genome sequencing project (IRGSP)"/>
            <person name="Matsumoto T."/>
            <person name="Wu J."/>
            <person name="Kanamori H."/>
            <person name="Katayose Y."/>
            <person name="Fujisawa M."/>
            <person name="Namiki N."/>
            <person name="Mizuno H."/>
            <person name="Yamamoto K."/>
            <person name="Antonio B.A."/>
            <person name="Baba T."/>
            <person name="Sakata K."/>
            <person name="Nagamura Y."/>
            <person name="Aoki H."/>
            <person name="Arikawa K."/>
            <person name="Arita K."/>
            <person name="Bito T."/>
            <person name="Chiden Y."/>
            <person name="Fujitsuka N."/>
            <person name="Fukunaka R."/>
            <person name="Hamada M."/>
            <person name="Harada C."/>
            <person name="Hayashi A."/>
            <person name="Hijishita S."/>
            <person name="Honda M."/>
            <person name="Hosokawa S."/>
            <person name="Ichikawa Y."/>
            <person name="Idonuma A."/>
            <person name="Iijima M."/>
            <person name="Ikeda M."/>
            <person name="Ikeno M."/>
            <person name="Ito K."/>
            <person name="Ito S."/>
            <person name="Ito T."/>
            <person name="Ito Y."/>
            <person name="Ito Y."/>
            <person name="Iwabuchi A."/>
            <person name="Kamiya K."/>
            <person name="Karasawa W."/>
            <person name="Kurita K."/>
            <person name="Katagiri S."/>
            <person name="Kikuta A."/>
            <person name="Kobayashi H."/>
            <person name="Kobayashi N."/>
            <person name="Machita K."/>
            <person name="Maehara T."/>
            <person name="Masukawa M."/>
            <person name="Mizubayashi T."/>
            <person name="Mukai Y."/>
            <person name="Nagasaki H."/>
            <person name="Nagata Y."/>
            <person name="Naito S."/>
            <person name="Nakashima M."/>
            <person name="Nakama Y."/>
            <person name="Nakamichi Y."/>
            <person name="Nakamura M."/>
            <person name="Meguro A."/>
            <person name="Negishi M."/>
            <person name="Ohta I."/>
            <person name="Ohta T."/>
            <person name="Okamoto M."/>
            <person name="Ono N."/>
            <person name="Saji S."/>
            <person name="Sakaguchi M."/>
            <person name="Sakai K."/>
            <person name="Shibata M."/>
            <person name="Shimokawa T."/>
            <person name="Song J."/>
            <person name="Takazaki Y."/>
            <person name="Terasawa K."/>
            <person name="Tsugane M."/>
            <person name="Tsuji K."/>
            <person name="Ueda S."/>
            <person name="Waki K."/>
            <person name="Yamagata H."/>
            <person name="Yamamoto M."/>
            <person name="Yamamoto S."/>
            <person name="Yamane H."/>
            <person name="Yoshiki S."/>
            <person name="Yoshihara R."/>
            <person name="Yukawa K."/>
            <person name="Zhong H."/>
            <person name="Yano M."/>
            <person name="Yuan Q."/>
            <person name="Ouyang S."/>
            <person name="Liu J."/>
            <person name="Jones K.M."/>
            <person name="Gansberger K."/>
            <person name="Moffat K."/>
            <person name="Hill J."/>
            <person name="Bera J."/>
            <person name="Fadrosh D."/>
            <person name="Jin S."/>
            <person name="Johri S."/>
            <person name="Kim M."/>
            <person name="Overton L."/>
            <person name="Reardon M."/>
            <person name="Tsitrin T."/>
            <person name="Vuong H."/>
            <person name="Weaver B."/>
            <person name="Ciecko A."/>
            <person name="Tallon L."/>
            <person name="Jackson J."/>
            <person name="Pai G."/>
            <person name="Aken S.V."/>
            <person name="Utterback T."/>
            <person name="Reidmuller S."/>
            <person name="Feldblyum T."/>
            <person name="Hsiao J."/>
            <person name="Zismann V."/>
            <person name="Iobst S."/>
            <person name="de Vazeille A.R."/>
            <person name="Buell C.R."/>
            <person name="Ying K."/>
            <person name="Li Y."/>
            <person name="Lu T."/>
            <person name="Huang Y."/>
            <person name="Zhao Q."/>
            <person name="Feng Q."/>
            <person name="Zhang L."/>
            <person name="Zhu J."/>
            <person name="Weng Q."/>
            <person name="Mu J."/>
            <person name="Lu Y."/>
            <person name="Fan D."/>
            <person name="Liu Y."/>
            <person name="Guan J."/>
            <person name="Zhang Y."/>
            <person name="Yu S."/>
            <person name="Liu X."/>
            <person name="Zhang Y."/>
            <person name="Hong G."/>
            <person name="Han B."/>
            <person name="Choisne N."/>
            <person name="Demange N."/>
            <person name="Orjeda G."/>
            <person name="Samain S."/>
            <person name="Cattolico L."/>
            <person name="Pelletier E."/>
            <person name="Couloux A."/>
            <person name="Segurens B."/>
            <person name="Wincker P."/>
            <person name="D'Hont A."/>
            <person name="Scarpelli C."/>
            <person name="Weissenbach J."/>
            <person name="Salanoubat M."/>
            <person name="Quetier F."/>
            <person name="Yu Y."/>
            <person name="Kim H.R."/>
            <person name="Rambo T."/>
            <person name="Currie J."/>
            <person name="Collura K."/>
            <person name="Luo M."/>
            <person name="Yang T."/>
            <person name="Ammiraju J.S.S."/>
            <person name="Engler F."/>
            <person name="Soderlund C."/>
            <person name="Wing R.A."/>
            <person name="Palmer L.E."/>
            <person name="de la Bastide M."/>
            <person name="Spiegel L."/>
            <person name="Nascimento L."/>
            <person name="Zutavern T."/>
            <person name="O'Shaughnessy A."/>
            <person name="Dike S."/>
            <person name="Dedhia N."/>
            <person name="Preston R."/>
            <person name="Balija V."/>
            <person name="McCombie W.R."/>
            <person name="Chow T."/>
            <person name="Chen H."/>
            <person name="Chung M."/>
            <person name="Chen C."/>
            <person name="Shaw J."/>
            <person name="Wu H."/>
            <person name="Hsiao K."/>
            <person name="Chao Y."/>
            <person name="Chu M."/>
            <person name="Cheng C."/>
            <person name="Hour A."/>
            <person name="Lee P."/>
            <person name="Lin S."/>
            <person name="Lin Y."/>
            <person name="Liou J."/>
            <person name="Liu S."/>
            <person name="Hsing Y."/>
            <person name="Raghuvanshi S."/>
            <person name="Mohanty A."/>
            <person name="Bharti A.K."/>
            <person name="Gaur A."/>
            <person name="Gupta V."/>
            <person name="Kumar D."/>
            <person name="Ravi V."/>
            <person name="Vij S."/>
            <person name="Kapur A."/>
            <person name="Khurana P."/>
            <person name="Khurana P."/>
            <person name="Khurana J.P."/>
            <person name="Tyagi A.K."/>
            <person name="Gaikwad K."/>
            <person name="Singh A."/>
            <person name="Dalal V."/>
            <person name="Srivastava S."/>
            <person name="Dixit A."/>
            <person name="Pal A.K."/>
            <person name="Ghazi I.A."/>
            <person name="Yadav M."/>
            <person name="Pandit A."/>
            <person name="Bhargava A."/>
            <person name="Sureshbabu K."/>
            <person name="Batra K."/>
            <person name="Sharma T.R."/>
            <person name="Mohapatra T."/>
            <person name="Singh N.K."/>
            <person name="Messing J."/>
            <person name="Nelson A.B."/>
            <person name="Fuks G."/>
            <person name="Kavchok S."/>
            <person name="Keizer G."/>
            <person name="Linton E."/>
            <person name="Llaca V."/>
            <person name="Song R."/>
            <person name="Tanyolac B."/>
            <person name="Young S."/>
            <person name="Ho-Il K."/>
            <person name="Hahn J.H."/>
            <person name="Sangsakoo G."/>
            <person name="Vanavichit A."/>
            <person name="de Mattos Luiz.A.T."/>
            <person name="Zimmer P.D."/>
            <person name="Malone G."/>
            <person name="Dellagostin O."/>
            <person name="de Oliveira A.C."/>
            <person name="Bevan M."/>
            <person name="Bancroft I."/>
            <person name="Minx P."/>
            <person name="Cordum H."/>
            <person name="Wilson R."/>
            <person name="Cheng Z."/>
            <person name="Jin W."/>
            <person name="Jiang J."/>
            <person name="Leong S.A."/>
            <person name="Iwama H."/>
            <person name="Gojobori T."/>
            <person name="Itoh T."/>
            <person name="Niimura Y."/>
            <person name="Fujii Y."/>
            <person name="Habara T."/>
            <person name="Sakai H."/>
            <person name="Sato Y."/>
            <person name="Wilson G."/>
            <person name="Kumar K."/>
            <person name="McCouch S."/>
            <person name="Juretic N."/>
            <person name="Hoen D."/>
            <person name="Wright S."/>
            <person name="Bruskiewich R."/>
            <person name="Bureau T."/>
            <person name="Miyao A."/>
            <person name="Hirochika H."/>
            <person name="Nishikawa T."/>
            <person name="Kadowaki K."/>
            <person name="Sugiura M."/>
            <person name="Burr B."/>
            <person name="Sasaki T."/>
        </authorList>
    </citation>
    <scope>NUCLEOTIDE SEQUENCE [LARGE SCALE GENOMIC DNA]</scope>
    <source>
        <strain evidence="3">cv. Nipponbare</strain>
    </source>
</reference>
<name>Q6K2N4_ORYSJ</name>
<sequence>MNSTPSAFPPSGFVAGIRIPSRYGHPEARPLVVVVLPWLAVAVRHRLPPRRPPSVRRPLPSTPLPLLPSHRLAPPPSRRLCAAASAAGCRRRQRVRARRRHRRGRSAGLEPSQAGSPPPVRSTPGVIWAVGPVDRRWTTRVVPVHGGPPPLEPLPCGACVPAPLFPLSRAAD</sequence>
<evidence type="ECO:0000313" key="2">
    <source>
        <dbReference type="EMBL" id="BAD23609.1"/>
    </source>
</evidence>
<evidence type="ECO:0000313" key="3">
    <source>
        <dbReference type="Proteomes" id="UP000000763"/>
    </source>
</evidence>
<protein>
    <submittedName>
        <fullName evidence="2">Uncharacterized protein</fullName>
    </submittedName>
</protein>
<dbReference type="AlphaFoldDB" id="Q6K2N4"/>
<dbReference type="Proteomes" id="UP000000763">
    <property type="component" value="Chromosome 9"/>
</dbReference>
<organism evidence="2 3">
    <name type="scientific">Oryza sativa subsp. japonica</name>
    <name type="common">Rice</name>
    <dbReference type="NCBI Taxonomy" id="39947"/>
    <lineage>
        <taxon>Eukaryota</taxon>
        <taxon>Viridiplantae</taxon>
        <taxon>Streptophyta</taxon>
        <taxon>Embryophyta</taxon>
        <taxon>Tracheophyta</taxon>
        <taxon>Spermatophyta</taxon>
        <taxon>Magnoliopsida</taxon>
        <taxon>Liliopsida</taxon>
        <taxon>Poales</taxon>
        <taxon>Poaceae</taxon>
        <taxon>BOP clade</taxon>
        <taxon>Oryzoideae</taxon>
        <taxon>Oryzeae</taxon>
        <taxon>Oryzinae</taxon>
        <taxon>Oryza</taxon>
        <taxon>Oryza sativa</taxon>
    </lineage>
</organism>
<proteinExistence type="predicted"/>
<feature type="region of interest" description="Disordered" evidence="1">
    <location>
        <begin position="49"/>
        <end position="125"/>
    </location>
</feature>
<gene>
    <name evidence="2" type="primary">P0706E03.21</name>
</gene>
<evidence type="ECO:0000256" key="1">
    <source>
        <dbReference type="SAM" id="MobiDB-lite"/>
    </source>
</evidence>
<feature type="compositionally biased region" description="Basic residues" evidence="1">
    <location>
        <begin position="89"/>
        <end position="105"/>
    </location>
</feature>